<sequence>MTRATLGSYIELARRPYDGLIGLYRRHGPVVEVGGGPFRYTYLLGPEANQFVFANSDLFRWREAFEFLVPVDGETALIVSDGPEHKRRRRLVQPAFHGRQIASYVDTFHRNADLTISAWRPGSVINVYDELRRTIRRGTIELLFGSRLAADEVYLGQRLQVVLALLDQSPVQRAFTERLGLPSWRRSLAAKAEVDARVYEEIEYRRSHPSSAASDVLSTLIEAVDEDGSGLSDEEIRDQVISLIAAGYETTSAAMAWLVAEVVRNPGLWDDAAGLPYDVPPIAHLVSEALRLHPPAALSARYAAADFELDGQLVRAGTLVLISPYVTHRLAEIWPDPVPYDPSRWDPAAAGYRKSAPHEFLPFGGGPHRCIGATFAMTELQVILAALLRRTVLVPEPQEVRPVSYAAMRPRGGVRVRVQSVGGDS</sequence>
<dbReference type="PRINTS" id="PR00359">
    <property type="entry name" value="BP450"/>
</dbReference>
<accession>A0ABV7YLN0</accession>
<dbReference type="PRINTS" id="PR00385">
    <property type="entry name" value="P450"/>
</dbReference>
<evidence type="ECO:0000256" key="3">
    <source>
        <dbReference type="RuleBase" id="RU000461"/>
    </source>
</evidence>
<proteinExistence type="inferred from homology"/>
<keyword evidence="5" id="KW-1185">Reference proteome</keyword>
<dbReference type="InterPro" id="IPR002397">
    <property type="entry name" value="Cyt_P450_B"/>
</dbReference>
<evidence type="ECO:0000256" key="2">
    <source>
        <dbReference type="ARBA" id="ARBA00010617"/>
    </source>
</evidence>
<dbReference type="SUPFAM" id="SSF48264">
    <property type="entry name" value="Cytochrome P450"/>
    <property type="match status" value="1"/>
</dbReference>
<keyword evidence="3" id="KW-0479">Metal-binding</keyword>
<protein>
    <submittedName>
        <fullName evidence="4">Cytochrome P450</fullName>
    </submittedName>
</protein>
<evidence type="ECO:0000313" key="4">
    <source>
        <dbReference type="EMBL" id="MFC3765038.1"/>
    </source>
</evidence>
<evidence type="ECO:0000256" key="1">
    <source>
        <dbReference type="ARBA" id="ARBA00001971"/>
    </source>
</evidence>
<comment type="cofactor">
    <cofactor evidence="1">
        <name>heme</name>
        <dbReference type="ChEBI" id="CHEBI:30413"/>
    </cofactor>
</comment>
<dbReference type="InterPro" id="IPR050121">
    <property type="entry name" value="Cytochrome_P450_monoxygenase"/>
</dbReference>
<dbReference type="InterPro" id="IPR001128">
    <property type="entry name" value="Cyt_P450"/>
</dbReference>
<keyword evidence="3" id="KW-0503">Monooxygenase</keyword>
<dbReference type="Gene3D" id="1.10.630.10">
    <property type="entry name" value="Cytochrome P450"/>
    <property type="match status" value="1"/>
</dbReference>
<dbReference type="RefSeq" id="WP_205119243.1">
    <property type="nucleotide sequence ID" value="NZ_JAFBCM010000001.1"/>
</dbReference>
<dbReference type="Pfam" id="PF00067">
    <property type="entry name" value="p450"/>
    <property type="match status" value="2"/>
</dbReference>
<dbReference type="PANTHER" id="PTHR24305">
    <property type="entry name" value="CYTOCHROME P450"/>
    <property type="match status" value="1"/>
</dbReference>
<dbReference type="EMBL" id="JBHRZH010000036">
    <property type="protein sequence ID" value="MFC3765038.1"/>
    <property type="molecule type" value="Genomic_DNA"/>
</dbReference>
<dbReference type="Proteomes" id="UP001595699">
    <property type="component" value="Unassembled WGS sequence"/>
</dbReference>
<gene>
    <name evidence="4" type="ORF">ACFOUW_29665</name>
</gene>
<organism evidence="4 5">
    <name type="scientific">Tenggerimyces flavus</name>
    <dbReference type="NCBI Taxonomy" id="1708749"/>
    <lineage>
        <taxon>Bacteria</taxon>
        <taxon>Bacillati</taxon>
        <taxon>Actinomycetota</taxon>
        <taxon>Actinomycetes</taxon>
        <taxon>Propionibacteriales</taxon>
        <taxon>Nocardioidaceae</taxon>
        <taxon>Tenggerimyces</taxon>
    </lineage>
</organism>
<keyword evidence="3" id="KW-0349">Heme</keyword>
<dbReference type="InterPro" id="IPR017972">
    <property type="entry name" value="Cyt_P450_CS"/>
</dbReference>
<evidence type="ECO:0000313" key="5">
    <source>
        <dbReference type="Proteomes" id="UP001595699"/>
    </source>
</evidence>
<dbReference type="PROSITE" id="PS00086">
    <property type="entry name" value="CYTOCHROME_P450"/>
    <property type="match status" value="1"/>
</dbReference>
<keyword evidence="3" id="KW-0560">Oxidoreductase</keyword>
<keyword evidence="3" id="KW-0408">Iron</keyword>
<dbReference type="InterPro" id="IPR036396">
    <property type="entry name" value="Cyt_P450_sf"/>
</dbReference>
<reference evidence="5" key="1">
    <citation type="journal article" date="2019" name="Int. J. Syst. Evol. Microbiol.">
        <title>The Global Catalogue of Microorganisms (GCM) 10K type strain sequencing project: providing services to taxonomists for standard genome sequencing and annotation.</title>
        <authorList>
            <consortium name="The Broad Institute Genomics Platform"/>
            <consortium name="The Broad Institute Genome Sequencing Center for Infectious Disease"/>
            <person name="Wu L."/>
            <person name="Ma J."/>
        </authorList>
    </citation>
    <scope>NUCLEOTIDE SEQUENCE [LARGE SCALE GENOMIC DNA]</scope>
    <source>
        <strain evidence="5">CGMCC 4.7241</strain>
    </source>
</reference>
<comment type="caution">
    <text evidence="4">The sequence shown here is derived from an EMBL/GenBank/DDBJ whole genome shotgun (WGS) entry which is preliminary data.</text>
</comment>
<dbReference type="PANTHER" id="PTHR24305:SF166">
    <property type="entry name" value="CYTOCHROME P450 12A4, MITOCHONDRIAL-RELATED"/>
    <property type="match status" value="1"/>
</dbReference>
<name>A0ABV7YLN0_9ACTN</name>
<comment type="similarity">
    <text evidence="2 3">Belongs to the cytochrome P450 family.</text>
</comment>